<evidence type="ECO:0000313" key="1">
    <source>
        <dbReference type="EMBL" id="MDF0592915.1"/>
    </source>
</evidence>
<comment type="caution">
    <text evidence="1">The sequence shown here is derived from an EMBL/GenBank/DDBJ whole genome shotgun (WGS) entry which is preliminary data.</text>
</comment>
<dbReference type="EMBL" id="JARFPL010000011">
    <property type="protein sequence ID" value="MDF0592915.1"/>
    <property type="molecule type" value="Genomic_DNA"/>
</dbReference>
<reference evidence="1 2" key="1">
    <citation type="submission" date="2023-03" db="EMBL/GenBank/DDBJ databases">
        <title>Whole genome sequencing of Methanotrichaceae archaeon M04Ac.</title>
        <authorList>
            <person name="Khomyakova M.A."/>
            <person name="Merkel A.Y."/>
            <person name="Slobodkin A.I."/>
        </authorList>
    </citation>
    <scope>NUCLEOTIDE SEQUENCE [LARGE SCALE GENOMIC DNA]</scope>
    <source>
        <strain evidence="1 2">M04Ac</strain>
    </source>
</reference>
<protein>
    <submittedName>
        <fullName evidence="1">SIR2 family protein</fullName>
    </submittedName>
</protein>
<dbReference type="Gene3D" id="3.40.50.1220">
    <property type="entry name" value="TPP-binding domain"/>
    <property type="match status" value="1"/>
</dbReference>
<dbReference type="SUPFAM" id="SSF52467">
    <property type="entry name" value="DHS-like NAD/FAD-binding domain"/>
    <property type="match status" value="1"/>
</dbReference>
<accession>A0ABT5XE39</accession>
<organism evidence="1 2">
    <name type="scientific">Candidatus Methanocrinis alkalitolerans</name>
    <dbReference type="NCBI Taxonomy" id="3033395"/>
    <lineage>
        <taxon>Archaea</taxon>
        <taxon>Methanobacteriati</taxon>
        <taxon>Methanobacteriota</taxon>
        <taxon>Stenosarchaea group</taxon>
        <taxon>Methanomicrobia</taxon>
        <taxon>Methanotrichales</taxon>
        <taxon>Methanotrichaceae</taxon>
        <taxon>Methanocrinis</taxon>
    </lineage>
</organism>
<proteinExistence type="predicted"/>
<dbReference type="RefSeq" id="WP_316968621.1">
    <property type="nucleotide sequence ID" value="NZ_JARFPL010000011.1"/>
</dbReference>
<gene>
    <name evidence="1" type="ORF">P0O24_04895</name>
</gene>
<evidence type="ECO:0000313" key="2">
    <source>
        <dbReference type="Proteomes" id="UP001215956"/>
    </source>
</evidence>
<keyword evidence="2" id="KW-1185">Reference proteome</keyword>
<dbReference type="Proteomes" id="UP001215956">
    <property type="component" value="Unassembled WGS sequence"/>
</dbReference>
<dbReference type="InterPro" id="IPR029035">
    <property type="entry name" value="DHS-like_NAD/FAD-binding_dom"/>
</dbReference>
<dbReference type="Pfam" id="PF13289">
    <property type="entry name" value="SIR2_2"/>
    <property type="match status" value="1"/>
</dbReference>
<name>A0ABT5XE39_9EURY</name>
<sequence>MIDPLVSLAFSIQANRGVYALLLGSGVSRSAQIPTGWEIVLDLIRKLAKLEREDCEPDPAAWYKAKFGKDPDYSELLDTIAKSPAERNQLLKNYFEPDEVERQEGKKLPTAAHKAIARMVARGYIRVVVTTNFDHLLEKALAEEGIEPTVISTADSVKGALPLVHTNCTIIKVNGDYLDTRIRNTREELAIYEEDINHLLDRVFDEFGLIVSGWSGEWDTALRSALERCKNHRFTTYWTDIRPPDGNAIRLIQLRKGEFIQIQSADAFFDELSEKVFILEEYNSPHPLSVKALVAQVKKYLVEERYEIRLHDLMNQEVERVYKELSDREKFPVDGFYGDDFGDEIRRQVRLYESITEPLLAMIITGCRWGKESHSHLWVNCLNRIANPPEERKRNSALHKLQMYPALLLLYGGGMASIAAGKYSTFASLLTVPKIRPTHVEECPIVLALHPWSVMDRPEIQRLLPVLERSLIPLSNHLNDILRDPLREILPQDANYQECFDRFEYLSALVHADLRNEYDDDDDEIWAPVGLFGYRSRLSQRDTSIMNRIQLEFENSTQTYIDSGDGVPTKRVDSTWPPLRAGLFSGSAERLILIKRKFDELVAEVSRSRL</sequence>